<dbReference type="Gene3D" id="1.10.287.470">
    <property type="entry name" value="Helix hairpin bin"/>
    <property type="match status" value="1"/>
</dbReference>
<dbReference type="Gene3D" id="2.40.30.170">
    <property type="match status" value="1"/>
</dbReference>
<evidence type="ECO:0000256" key="2">
    <source>
        <dbReference type="SAM" id="Coils"/>
    </source>
</evidence>
<protein>
    <submittedName>
        <fullName evidence="5">Efflux RND transporter periplasmic adaptor subunit</fullName>
    </submittedName>
</protein>
<feature type="domain" description="CusB-like beta-barrel" evidence="3">
    <location>
        <begin position="209"/>
        <end position="281"/>
    </location>
</feature>
<evidence type="ECO:0000313" key="6">
    <source>
        <dbReference type="Proteomes" id="UP000317169"/>
    </source>
</evidence>
<dbReference type="GO" id="GO:0015562">
    <property type="term" value="F:efflux transmembrane transporter activity"/>
    <property type="evidence" value="ECO:0007669"/>
    <property type="project" value="TreeGrafter"/>
</dbReference>
<keyword evidence="2" id="KW-0175">Coiled coil</keyword>
<organism evidence="5 6">
    <name type="scientific">Haloflavibacter putidus</name>
    <dbReference type="NCBI Taxonomy" id="2576776"/>
    <lineage>
        <taxon>Bacteria</taxon>
        <taxon>Pseudomonadati</taxon>
        <taxon>Bacteroidota</taxon>
        <taxon>Flavobacteriia</taxon>
        <taxon>Flavobacteriales</taxon>
        <taxon>Flavobacteriaceae</taxon>
        <taxon>Haloflavibacter</taxon>
    </lineage>
</organism>
<dbReference type="InterPro" id="IPR058647">
    <property type="entry name" value="BSH_CzcB-like"/>
</dbReference>
<dbReference type="RefSeq" id="WP_141420551.1">
    <property type="nucleotide sequence ID" value="NZ_VIAR01000002.1"/>
</dbReference>
<dbReference type="Pfam" id="PF25954">
    <property type="entry name" value="Beta-barrel_RND_2"/>
    <property type="match status" value="1"/>
</dbReference>
<gene>
    <name evidence="5" type="ORF">FKR84_02165</name>
</gene>
<dbReference type="GO" id="GO:1990281">
    <property type="term" value="C:efflux pump complex"/>
    <property type="evidence" value="ECO:0007669"/>
    <property type="project" value="TreeGrafter"/>
</dbReference>
<dbReference type="PROSITE" id="PS51257">
    <property type="entry name" value="PROKAR_LIPOPROTEIN"/>
    <property type="match status" value="1"/>
</dbReference>
<name>A0A507ZTW0_9FLAO</name>
<evidence type="ECO:0000259" key="4">
    <source>
        <dbReference type="Pfam" id="PF25973"/>
    </source>
</evidence>
<dbReference type="EMBL" id="VIAR01000002">
    <property type="protein sequence ID" value="TQD40021.1"/>
    <property type="molecule type" value="Genomic_DNA"/>
</dbReference>
<dbReference type="InterPro" id="IPR006143">
    <property type="entry name" value="RND_pump_MFP"/>
</dbReference>
<sequence length="362" mass="39460">MKRIVLSINLLAVLLLSSCQEEKSQSIKDTTTPVTVTTYTISNQTSANKISVSGSVEAANTANLSTRNSGYVDKVLVSLGDKVQKGELLIKINNADLSAKLAQSKANVAEAQAAYQTAKKDYERYQSLFNKKSATQKELDDMQANFKMAQARLNVAQEMKKEVQAQFSYTNIKAPFKGLVTSKNIQEGDLANPGQVLMRLEGEKALQIIAMVPESQINSIQKDKKANVTISSIEQELEGEVVEISPSAQNTGGQYLVKVRLLNPSQNIKPGMFARVNFANSAKSTVEANNPNVLIPKAAVVKQGQLTGVYTISQKNTAILRWLRLGKTHGDQVEVLSGLKTGETIIRQAEGKLYNGVKLTQK</sequence>
<dbReference type="InterPro" id="IPR058792">
    <property type="entry name" value="Beta-barrel_RND_2"/>
</dbReference>
<evidence type="ECO:0000313" key="5">
    <source>
        <dbReference type="EMBL" id="TQD40021.1"/>
    </source>
</evidence>
<keyword evidence="6" id="KW-1185">Reference proteome</keyword>
<dbReference type="Proteomes" id="UP000317169">
    <property type="component" value="Unassembled WGS sequence"/>
</dbReference>
<reference evidence="5 6" key="1">
    <citation type="submission" date="2019-06" db="EMBL/GenBank/DDBJ databases">
        <title>Flavibacter putida gen. nov., sp. nov., a novel marine bacterium of the family Flavobacteriaceae isolated from coastal seawater.</title>
        <authorList>
            <person name="Feng X."/>
        </authorList>
    </citation>
    <scope>NUCLEOTIDE SEQUENCE [LARGE SCALE GENOMIC DNA]</scope>
    <source>
        <strain evidence="5 6">PLHSN227</strain>
    </source>
</reference>
<feature type="domain" description="CzcB-like barrel-sandwich hybrid" evidence="4">
    <location>
        <begin position="61"/>
        <end position="193"/>
    </location>
</feature>
<dbReference type="NCBIfam" id="TIGR01730">
    <property type="entry name" value="RND_mfp"/>
    <property type="match status" value="1"/>
</dbReference>
<dbReference type="Gene3D" id="2.40.420.20">
    <property type="match status" value="1"/>
</dbReference>
<dbReference type="Gene3D" id="2.40.50.100">
    <property type="match status" value="1"/>
</dbReference>
<dbReference type="SUPFAM" id="SSF111369">
    <property type="entry name" value="HlyD-like secretion proteins"/>
    <property type="match status" value="1"/>
</dbReference>
<comment type="caution">
    <text evidence="5">The sequence shown here is derived from an EMBL/GenBank/DDBJ whole genome shotgun (WGS) entry which is preliminary data.</text>
</comment>
<accession>A0A507ZTW0</accession>
<dbReference type="PANTHER" id="PTHR30469:SF38">
    <property type="entry name" value="HLYD FAMILY SECRETION PROTEIN"/>
    <property type="match status" value="1"/>
</dbReference>
<dbReference type="Pfam" id="PF25973">
    <property type="entry name" value="BSH_CzcB"/>
    <property type="match status" value="1"/>
</dbReference>
<proteinExistence type="inferred from homology"/>
<evidence type="ECO:0000256" key="1">
    <source>
        <dbReference type="ARBA" id="ARBA00009477"/>
    </source>
</evidence>
<dbReference type="OrthoDB" id="9806939at2"/>
<feature type="coiled-coil region" evidence="2">
    <location>
        <begin position="94"/>
        <end position="166"/>
    </location>
</feature>
<comment type="similarity">
    <text evidence="1">Belongs to the membrane fusion protein (MFP) (TC 8.A.1) family.</text>
</comment>
<dbReference type="PANTHER" id="PTHR30469">
    <property type="entry name" value="MULTIDRUG RESISTANCE PROTEIN MDTA"/>
    <property type="match status" value="1"/>
</dbReference>
<dbReference type="AlphaFoldDB" id="A0A507ZTW0"/>
<evidence type="ECO:0000259" key="3">
    <source>
        <dbReference type="Pfam" id="PF25954"/>
    </source>
</evidence>